<sequence>MLVNQALRLSKEHWMDSEGHAKGYWYGKDPGQKAIAIDVLNALRDYRASEQAMRRRTRSSMGMGEKDLLALRYLFEAEAAGKVMKPKDLGDKLGITSASMTTLIDRLVESGHIRREPHPTDRRALILKATPGSDQEVRHTLGGMHRRMLDAACALSPDESQIVVNFLQHMREALDTIDEEPEEPSQS</sequence>
<name>A0A558GVV3_PAENT</name>
<dbReference type="InterPro" id="IPR036390">
    <property type="entry name" value="WH_DNA-bd_sf"/>
</dbReference>
<dbReference type="OrthoDB" id="162531at2"/>
<reference evidence="2 3" key="1">
    <citation type="submission" date="2019-07" db="EMBL/GenBank/DDBJ databases">
        <title>Diversity of Bacteria from Kongsfjorden, Arctic.</title>
        <authorList>
            <person name="Yu Y."/>
        </authorList>
    </citation>
    <scope>NUCLEOTIDE SEQUENCE [LARGE SCALE GENOMIC DNA]</scope>
    <source>
        <strain evidence="2 3">SM1928</strain>
    </source>
</reference>
<dbReference type="EMBL" id="VNFK01000012">
    <property type="protein sequence ID" value="TVU61007.1"/>
    <property type="molecule type" value="Genomic_DNA"/>
</dbReference>
<dbReference type="AlphaFoldDB" id="A0A558GVV3"/>
<dbReference type="PANTHER" id="PTHR33164">
    <property type="entry name" value="TRANSCRIPTIONAL REGULATOR, MARR FAMILY"/>
    <property type="match status" value="1"/>
</dbReference>
<organism evidence="2 3">
    <name type="scientific">Paenarthrobacter nitroguajacolicus</name>
    <name type="common">Arthrobacter nitroguajacolicus</name>
    <dbReference type="NCBI Taxonomy" id="211146"/>
    <lineage>
        <taxon>Bacteria</taxon>
        <taxon>Bacillati</taxon>
        <taxon>Actinomycetota</taxon>
        <taxon>Actinomycetes</taxon>
        <taxon>Micrococcales</taxon>
        <taxon>Micrococcaceae</taxon>
        <taxon>Paenarthrobacter</taxon>
    </lineage>
</organism>
<evidence type="ECO:0000313" key="3">
    <source>
        <dbReference type="Proteomes" id="UP000316500"/>
    </source>
</evidence>
<dbReference type="InterPro" id="IPR039422">
    <property type="entry name" value="MarR/SlyA-like"/>
</dbReference>
<dbReference type="SMART" id="SM00347">
    <property type="entry name" value="HTH_MARR"/>
    <property type="match status" value="1"/>
</dbReference>
<dbReference type="PRINTS" id="PR00598">
    <property type="entry name" value="HTHMARR"/>
</dbReference>
<evidence type="ECO:0000259" key="1">
    <source>
        <dbReference type="PROSITE" id="PS50995"/>
    </source>
</evidence>
<dbReference type="InterPro" id="IPR036388">
    <property type="entry name" value="WH-like_DNA-bd_sf"/>
</dbReference>
<accession>A0A558GVV3</accession>
<dbReference type="Gene3D" id="1.10.10.10">
    <property type="entry name" value="Winged helix-like DNA-binding domain superfamily/Winged helix DNA-binding domain"/>
    <property type="match status" value="1"/>
</dbReference>
<dbReference type="PANTHER" id="PTHR33164:SF43">
    <property type="entry name" value="HTH-TYPE TRANSCRIPTIONAL REPRESSOR YETL"/>
    <property type="match status" value="1"/>
</dbReference>
<dbReference type="GO" id="GO:0006950">
    <property type="term" value="P:response to stress"/>
    <property type="evidence" value="ECO:0007669"/>
    <property type="project" value="TreeGrafter"/>
</dbReference>
<proteinExistence type="predicted"/>
<evidence type="ECO:0000313" key="2">
    <source>
        <dbReference type="EMBL" id="TVU61007.1"/>
    </source>
</evidence>
<comment type="caution">
    <text evidence="2">The sequence shown here is derived from an EMBL/GenBank/DDBJ whole genome shotgun (WGS) entry which is preliminary data.</text>
</comment>
<dbReference type="PROSITE" id="PS50995">
    <property type="entry name" value="HTH_MARR_2"/>
    <property type="match status" value="1"/>
</dbReference>
<protein>
    <submittedName>
        <fullName evidence="2">MarR family transcriptional regulator</fullName>
    </submittedName>
</protein>
<gene>
    <name evidence="2" type="ORF">FQP90_15805</name>
</gene>
<dbReference type="Proteomes" id="UP000316500">
    <property type="component" value="Unassembled WGS sequence"/>
</dbReference>
<feature type="domain" description="HTH marR-type" evidence="1">
    <location>
        <begin position="32"/>
        <end position="172"/>
    </location>
</feature>
<dbReference type="InterPro" id="IPR000835">
    <property type="entry name" value="HTH_MarR-typ"/>
</dbReference>
<dbReference type="GO" id="GO:0003700">
    <property type="term" value="F:DNA-binding transcription factor activity"/>
    <property type="evidence" value="ECO:0007669"/>
    <property type="project" value="InterPro"/>
</dbReference>
<dbReference type="SUPFAM" id="SSF46785">
    <property type="entry name" value="Winged helix' DNA-binding domain"/>
    <property type="match status" value="1"/>
</dbReference>
<dbReference type="Pfam" id="PF01047">
    <property type="entry name" value="MarR"/>
    <property type="match status" value="1"/>
</dbReference>